<gene>
    <name evidence="2" type="ORF">GCM10010140_36190</name>
</gene>
<evidence type="ECO:0000313" key="2">
    <source>
        <dbReference type="EMBL" id="GGQ02720.1"/>
    </source>
</evidence>
<proteinExistence type="predicted"/>
<comment type="caution">
    <text evidence="2">The sequence shown here is derived from an EMBL/GenBank/DDBJ whole genome shotgun (WGS) entry which is preliminary data.</text>
</comment>
<evidence type="ECO:0000256" key="1">
    <source>
        <dbReference type="SAM" id="MobiDB-lite"/>
    </source>
</evidence>
<feature type="compositionally biased region" description="Basic and acidic residues" evidence="1">
    <location>
        <begin position="40"/>
        <end position="52"/>
    </location>
</feature>
<sequence>MPDPSPPTARPGTGAAPGPRAAPPLATRPATRPAVRRGRRDGAEDGTAREADGGAVSRRPGVEDLSGAQQGQAG</sequence>
<dbReference type="Proteomes" id="UP000611554">
    <property type="component" value="Unassembled WGS sequence"/>
</dbReference>
<protein>
    <submittedName>
        <fullName evidence="2">Uncharacterized protein</fullName>
    </submittedName>
</protein>
<feature type="compositionally biased region" description="Low complexity" evidence="1">
    <location>
        <begin position="10"/>
        <end position="33"/>
    </location>
</feature>
<name>A0ABQ2QXB5_9ACTN</name>
<organism evidence="2 3">
    <name type="scientific">Streptosporangium pseudovulgare</name>
    <dbReference type="NCBI Taxonomy" id="35765"/>
    <lineage>
        <taxon>Bacteria</taxon>
        <taxon>Bacillati</taxon>
        <taxon>Actinomycetota</taxon>
        <taxon>Actinomycetes</taxon>
        <taxon>Streptosporangiales</taxon>
        <taxon>Streptosporangiaceae</taxon>
        <taxon>Streptosporangium</taxon>
    </lineage>
</organism>
<accession>A0ABQ2QXB5</accession>
<reference evidence="3" key="1">
    <citation type="journal article" date="2019" name="Int. J. Syst. Evol. Microbiol.">
        <title>The Global Catalogue of Microorganisms (GCM) 10K type strain sequencing project: providing services to taxonomists for standard genome sequencing and annotation.</title>
        <authorList>
            <consortium name="The Broad Institute Genomics Platform"/>
            <consortium name="The Broad Institute Genome Sequencing Center for Infectious Disease"/>
            <person name="Wu L."/>
            <person name="Ma J."/>
        </authorList>
    </citation>
    <scope>NUCLEOTIDE SEQUENCE [LARGE SCALE GENOMIC DNA]</scope>
    <source>
        <strain evidence="3">JCM 3115</strain>
    </source>
</reference>
<keyword evidence="3" id="KW-1185">Reference proteome</keyword>
<evidence type="ECO:0000313" key="3">
    <source>
        <dbReference type="Proteomes" id="UP000611554"/>
    </source>
</evidence>
<dbReference type="EMBL" id="BMQJ01000008">
    <property type="protein sequence ID" value="GGQ02720.1"/>
    <property type="molecule type" value="Genomic_DNA"/>
</dbReference>
<feature type="region of interest" description="Disordered" evidence="1">
    <location>
        <begin position="1"/>
        <end position="74"/>
    </location>
</feature>